<reference evidence="1 2" key="1">
    <citation type="submission" date="2024-11" db="EMBL/GenBank/DDBJ databases">
        <authorList>
            <person name="Heng Y.C."/>
            <person name="Lim A.C.H."/>
            <person name="Lee J.K.Y."/>
            <person name="Kittelmann S."/>
        </authorList>
    </citation>
    <scope>NUCLEOTIDE SEQUENCE [LARGE SCALE GENOMIC DNA]</scope>
    <source>
        <strain evidence="1 2">WILCCON 0202</strain>
    </source>
</reference>
<sequence>MRNTFTKCERDVTIMKVFLRNNEDNKKHHKYSIDIECVDIFLNDFMKKQIEKLCSIILCSAPEIQIYRYMKEETAIIEFTASHKMKNKFKVTAGTVFKDYINNIKDFNSTIDIISKSIVEKIVYIFTAYSLESY</sequence>
<gene>
    <name evidence="1" type="ORF">ACJDUH_16855</name>
</gene>
<dbReference type="Proteomes" id="UP001623661">
    <property type="component" value="Unassembled WGS sequence"/>
</dbReference>
<dbReference type="EMBL" id="JBJHZY010000004">
    <property type="protein sequence ID" value="MFL0269750.1"/>
    <property type="molecule type" value="Genomic_DNA"/>
</dbReference>
<proteinExistence type="predicted"/>
<organism evidence="1 2">
    <name type="scientific">Candidatus Clostridium radicumherbarum</name>
    <dbReference type="NCBI Taxonomy" id="3381662"/>
    <lineage>
        <taxon>Bacteria</taxon>
        <taxon>Bacillati</taxon>
        <taxon>Bacillota</taxon>
        <taxon>Clostridia</taxon>
        <taxon>Eubacteriales</taxon>
        <taxon>Clostridiaceae</taxon>
        <taxon>Clostridium</taxon>
    </lineage>
</organism>
<comment type="caution">
    <text evidence="1">The sequence shown here is derived from an EMBL/GenBank/DDBJ whole genome shotgun (WGS) entry which is preliminary data.</text>
</comment>
<evidence type="ECO:0000313" key="2">
    <source>
        <dbReference type="Proteomes" id="UP001623661"/>
    </source>
</evidence>
<protein>
    <submittedName>
        <fullName evidence="1">Uncharacterized protein</fullName>
    </submittedName>
</protein>
<accession>A0ABW8TW67</accession>
<keyword evidence="2" id="KW-1185">Reference proteome</keyword>
<dbReference type="RefSeq" id="WP_406766372.1">
    <property type="nucleotide sequence ID" value="NZ_JBJHZY010000004.1"/>
</dbReference>
<evidence type="ECO:0000313" key="1">
    <source>
        <dbReference type="EMBL" id="MFL0269750.1"/>
    </source>
</evidence>
<name>A0ABW8TW67_9CLOT</name>